<dbReference type="InterPro" id="IPR050100">
    <property type="entry name" value="TRAFAC_GTPase_members"/>
</dbReference>
<evidence type="ECO:0000259" key="5">
    <source>
        <dbReference type="PROSITE" id="PS51722"/>
    </source>
</evidence>
<evidence type="ECO:0000256" key="1">
    <source>
        <dbReference type="ARBA" id="ARBA00007249"/>
    </source>
</evidence>
<feature type="region of interest" description="Disordered" evidence="4">
    <location>
        <begin position="32"/>
        <end position="142"/>
    </location>
</feature>
<feature type="compositionally biased region" description="Low complexity" evidence="4">
    <location>
        <begin position="111"/>
        <end position="124"/>
    </location>
</feature>
<dbReference type="SUPFAM" id="SSF50447">
    <property type="entry name" value="Translation proteins"/>
    <property type="match status" value="1"/>
</dbReference>
<dbReference type="SUPFAM" id="SSF50465">
    <property type="entry name" value="EF-Tu/eEF-1alpha/eIF2-gamma C-terminal domain"/>
    <property type="match status" value="1"/>
</dbReference>
<evidence type="ECO:0000256" key="4">
    <source>
        <dbReference type="SAM" id="MobiDB-lite"/>
    </source>
</evidence>
<feature type="compositionally biased region" description="Basic and acidic residues" evidence="4">
    <location>
        <begin position="80"/>
        <end position="110"/>
    </location>
</feature>
<dbReference type="CDD" id="cd01883">
    <property type="entry name" value="EF1_alpha"/>
    <property type="match status" value="1"/>
</dbReference>
<dbReference type="CDD" id="cd03704">
    <property type="entry name" value="eRF3_C_III"/>
    <property type="match status" value="1"/>
</dbReference>
<dbReference type="Gene3D" id="3.40.50.300">
    <property type="entry name" value="P-loop containing nucleotide triphosphate hydrolases"/>
    <property type="match status" value="1"/>
</dbReference>
<feature type="compositionally biased region" description="Pro residues" evidence="4">
    <location>
        <begin position="63"/>
        <end position="79"/>
    </location>
</feature>
<dbReference type="Proteomes" id="UP001470230">
    <property type="component" value="Unassembled WGS sequence"/>
</dbReference>
<feature type="compositionally biased region" description="Acidic residues" evidence="4">
    <location>
        <begin position="127"/>
        <end position="139"/>
    </location>
</feature>
<evidence type="ECO:0000256" key="2">
    <source>
        <dbReference type="ARBA" id="ARBA00022741"/>
    </source>
</evidence>
<feature type="compositionally biased region" description="Basic and acidic residues" evidence="4">
    <location>
        <begin position="32"/>
        <end position="62"/>
    </location>
</feature>
<dbReference type="InterPro" id="IPR000795">
    <property type="entry name" value="T_Tr_GTP-bd_dom"/>
</dbReference>
<dbReference type="SUPFAM" id="SSF52540">
    <property type="entry name" value="P-loop containing nucleoside triphosphate hydrolases"/>
    <property type="match status" value="1"/>
</dbReference>
<keyword evidence="3" id="KW-0342">GTP-binding</keyword>
<dbReference type="InterPro" id="IPR054696">
    <property type="entry name" value="GTP-eEF1A_C"/>
</dbReference>
<dbReference type="Pfam" id="PF03144">
    <property type="entry name" value="GTP_EFTU_D2"/>
    <property type="match status" value="1"/>
</dbReference>
<evidence type="ECO:0000313" key="6">
    <source>
        <dbReference type="EMBL" id="KAK8900082.1"/>
    </source>
</evidence>
<dbReference type="Gene3D" id="2.40.30.10">
    <property type="entry name" value="Translation factors"/>
    <property type="match status" value="2"/>
</dbReference>
<accession>A0ABR2L9R3</accession>
<comment type="similarity">
    <text evidence="1">Belongs to the TRAFAC class translation factor GTPase superfamily. Classic translation factor GTPase family. EF-Tu/EF-1A subfamily.</text>
</comment>
<evidence type="ECO:0000256" key="3">
    <source>
        <dbReference type="ARBA" id="ARBA00023134"/>
    </source>
</evidence>
<gene>
    <name evidence="6" type="ORF">M9Y10_002405</name>
</gene>
<feature type="domain" description="Tr-type G" evidence="5">
    <location>
        <begin position="149"/>
        <end position="373"/>
    </location>
</feature>
<evidence type="ECO:0000313" key="7">
    <source>
        <dbReference type="Proteomes" id="UP001470230"/>
    </source>
</evidence>
<dbReference type="InterPro" id="IPR009001">
    <property type="entry name" value="Transl_elong_EF1A/Init_IF2_C"/>
</dbReference>
<name>A0ABR2L9R3_9EUKA</name>
<keyword evidence="2" id="KW-0547">Nucleotide-binding</keyword>
<organism evidence="6 7">
    <name type="scientific">Tritrichomonas musculus</name>
    <dbReference type="NCBI Taxonomy" id="1915356"/>
    <lineage>
        <taxon>Eukaryota</taxon>
        <taxon>Metamonada</taxon>
        <taxon>Parabasalia</taxon>
        <taxon>Tritrichomonadida</taxon>
        <taxon>Tritrichomonadidae</taxon>
        <taxon>Tritrichomonas</taxon>
    </lineage>
</organism>
<dbReference type="InterPro" id="IPR027417">
    <property type="entry name" value="P-loop_NTPase"/>
</dbReference>
<dbReference type="Pfam" id="PF22594">
    <property type="entry name" value="GTP-eEF1A_C"/>
    <property type="match status" value="1"/>
</dbReference>
<comment type="caution">
    <text evidence="6">The sequence shown here is derived from an EMBL/GenBank/DDBJ whole genome shotgun (WGS) entry which is preliminary data.</text>
</comment>
<dbReference type="InterPro" id="IPR009000">
    <property type="entry name" value="Transl_B-barrel_sf"/>
</dbReference>
<protein>
    <submittedName>
        <fullName evidence="6">Translation termination factor GTPase eRF3</fullName>
    </submittedName>
</protein>
<dbReference type="PANTHER" id="PTHR23115">
    <property type="entry name" value="TRANSLATION FACTOR"/>
    <property type="match status" value="1"/>
</dbReference>
<dbReference type="Pfam" id="PF00009">
    <property type="entry name" value="GTP_EFTU"/>
    <property type="match status" value="1"/>
</dbReference>
<dbReference type="InterPro" id="IPR004161">
    <property type="entry name" value="EFTu-like_2"/>
</dbReference>
<keyword evidence="7" id="KW-1185">Reference proteome</keyword>
<dbReference type="EMBL" id="JAPFFF010000001">
    <property type="protein sequence ID" value="KAK8900082.1"/>
    <property type="molecule type" value="Genomic_DNA"/>
</dbReference>
<dbReference type="PROSITE" id="PS51722">
    <property type="entry name" value="G_TR_2"/>
    <property type="match status" value="1"/>
</dbReference>
<reference evidence="6 7" key="1">
    <citation type="submission" date="2024-04" db="EMBL/GenBank/DDBJ databases">
        <title>Tritrichomonas musculus Genome.</title>
        <authorList>
            <person name="Alves-Ferreira E."/>
            <person name="Grigg M."/>
            <person name="Lorenzi H."/>
            <person name="Galac M."/>
        </authorList>
    </citation>
    <scope>NUCLEOTIDE SEQUENCE [LARGE SCALE GENOMIC DNA]</scope>
    <source>
        <strain evidence="6 7">EAF2021</strain>
    </source>
</reference>
<dbReference type="PRINTS" id="PR00315">
    <property type="entry name" value="ELONGATNFCT"/>
</dbReference>
<sequence>MSINIERPKAKSTGLQINLSGGKTIEIKTTKKLDIKLGGHGDKPDIIIPKNDKPEEPPKQEPRPAPPPKAEPKPAPPPQPKEEPKAEPVPKPEPKDEKKPEPQKKEEKANLAENKSSVSLKSSSQETLDEEDNEEEEDYKGEVLDESRKKTINLVFIGHVDAGKSTLCGHLLFDAGIVDQRTIDRYQKEAQQKNRQSWYYSWVMDLADTERQKGKTEEVGVAHFETDVYKYTVLDAPGHRSYVPQMIGGAAQADVAVLVISARTGEFESGFEKGGQTSEHLLIAKTAGVRFVICAINKMDDPTVNWSKKRYDEIIQKFNPFITTEIGFKKEQFVYIPIAALGGGNLKEKDPNCTWYDGPTLFEAFDLCPTPPRNESDKFRMPVIDKYKTKYLFALGKIEKGVIHEGSPIVVMPSGAKGTITSIFDDETKIRTAVPGDNIRVHLSGIELADINAGSVICQENSPCNVAEKAIVKLRFTPSAPQFITAGFEAVCHIHTDTVQMSFEKILEVLRPKKEKNPKFVRAGQMVQCIIKFDRPICIETFESFPQLGRFIIRHESMTIAVGVVERLPKKAATK</sequence>
<proteinExistence type="inferred from homology"/>